<dbReference type="SFLD" id="SFLDG00002">
    <property type="entry name" value="C1.7:_P-type_atpase_like"/>
    <property type="match status" value="1"/>
</dbReference>
<dbReference type="FunFam" id="3.30.70.100:FF:000044">
    <property type="entry name" value="Copper-transporting ATPase PAA2 chloroplastic"/>
    <property type="match status" value="1"/>
</dbReference>
<dbReference type="SUPFAM" id="SSF81660">
    <property type="entry name" value="Metal cation-transporting ATPase, ATP-binding domain N"/>
    <property type="match status" value="1"/>
</dbReference>
<dbReference type="InterPro" id="IPR006121">
    <property type="entry name" value="HMA_dom"/>
</dbReference>
<dbReference type="CDD" id="cd00371">
    <property type="entry name" value="HMA"/>
    <property type="match status" value="1"/>
</dbReference>
<dbReference type="Gene3D" id="3.30.70.100">
    <property type="match status" value="1"/>
</dbReference>
<dbReference type="PANTHER" id="PTHR43520:SF19">
    <property type="entry name" value="COPPER-TRANSPORTING ATPASE PAA2, CHLOROPLASTIC"/>
    <property type="match status" value="1"/>
</dbReference>
<dbReference type="SFLD" id="SFLDF00027">
    <property type="entry name" value="p-type_atpase"/>
    <property type="match status" value="1"/>
</dbReference>
<name>A0AAQ3P3U3_VIGMU</name>
<dbReference type="InterPro" id="IPR023299">
    <property type="entry name" value="ATPase_P-typ_cyto_dom_N"/>
</dbReference>
<feature type="domain" description="HMA" evidence="11">
    <location>
        <begin position="77"/>
        <end position="147"/>
    </location>
</feature>
<evidence type="ECO:0000256" key="5">
    <source>
        <dbReference type="ARBA" id="ARBA00022741"/>
    </source>
</evidence>
<reference evidence="12 13" key="1">
    <citation type="journal article" date="2023" name="Life. Sci Alliance">
        <title>Evolutionary insights into 3D genome organization and epigenetic landscape of Vigna mungo.</title>
        <authorList>
            <person name="Junaid A."/>
            <person name="Singh B."/>
            <person name="Bhatia S."/>
        </authorList>
    </citation>
    <scope>NUCLEOTIDE SEQUENCE [LARGE SCALE GENOMIC DNA]</scope>
    <source>
        <strain evidence="12">Urdbean</strain>
    </source>
</reference>
<dbReference type="InterPro" id="IPR036412">
    <property type="entry name" value="HAD-like_sf"/>
</dbReference>
<dbReference type="AlphaFoldDB" id="A0AAQ3P3U3"/>
<proteinExistence type="inferred from homology"/>
<keyword evidence="7" id="KW-1278">Translocase</keyword>
<dbReference type="InterPro" id="IPR059000">
    <property type="entry name" value="ATPase_P-type_domA"/>
</dbReference>
<dbReference type="SUPFAM" id="SSF56784">
    <property type="entry name" value="HAD-like"/>
    <property type="match status" value="1"/>
</dbReference>
<keyword evidence="3" id="KW-0812">Transmembrane</keyword>
<evidence type="ECO:0000256" key="10">
    <source>
        <dbReference type="RuleBase" id="RU362081"/>
    </source>
</evidence>
<dbReference type="CDD" id="cd02079">
    <property type="entry name" value="P-type_ATPase_HM"/>
    <property type="match status" value="1"/>
</dbReference>
<evidence type="ECO:0000256" key="8">
    <source>
        <dbReference type="ARBA" id="ARBA00022989"/>
    </source>
</evidence>
<keyword evidence="5 10" id="KW-0547">Nucleotide-binding</keyword>
<dbReference type="GO" id="GO:0005507">
    <property type="term" value="F:copper ion binding"/>
    <property type="evidence" value="ECO:0007669"/>
    <property type="project" value="TreeGrafter"/>
</dbReference>
<dbReference type="InterPro" id="IPR018303">
    <property type="entry name" value="ATPase_P-typ_P_site"/>
</dbReference>
<dbReference type="Gene3D" id="2.70.150.10">
    <property type="entry name" value="Calcium-transporting ATPase, cytoplasmic transduction domain A"/>
    <property type="match status" value="1"/>
</dbReference>
<evidence type="ECO:0000256" key="1">
    <source>
        <dbReference type="ARBA" id="ARBA00004141"/>
    </source>
</evidence>
<dbReference type="GO" id="GO:0043682">
    <property type="term" value="F:P-type divalent copper transporter activity"/>
    <property type="evidence" value="ECO:0007669"/>
    <property type="project" value="TreeGrafter"/>
</dbReference>
<protein>
    <recommendedName>
        <fullName evidence="11">HMA domain-containing protein</fullName>
    </recommendedName>
</protein>
<evidence type="ECO:0000259" key="11">
    <source>
        <dbReference type="PROSITE" id="PS50846"/>
    </source>
</evidence>
<evidence type="ECO:0000256" key="4">
    <source>
        <dbReference type="ARBA" id="ARBA00022723"/>
    </source>
</evidence>
<dbReference type="InterPro" id="IPR001757">
    <property type="entry name" value="P_typ_ATPase"/>
</dbReference>
<keyword evidence="13" id="KW-1185">Reference proteome</keyword>
<evidence type="ECO:0000256" key="9">
    <source>
        <dbReference type="ARBA" id="ARBA00023136"/>
    </source>
</evidence>
<dbReference type="PANTHER" id="PTHR43520">
    <property type="entry name" value="ATP7, ISOFORM B"/>
    <property type="match status" value="1"/>
</dbReference>
<dbReference type="InterPro" id="IPR008250">
    <property type="entry name" value="ATPase_P-typ_transduc_dom_A_sf"/>
</dbReference>
<dbReference type="Pfam" id="PF00702">
    <property type="entry name" value="Hydrolase"/>
    <property type="match status" value="1"/>
</dbReference>
<evidence type="ECO:0000256" key="3">
    <source>
        <dbReference type="ARBA" id="ARBA00022692"/>
    </source>
</evidence>
<dbReference type="GO" id="GO:0016887">
    <property type="term" value="F:ATP hydrolysis activity"/>
    <property type="evidence" value="ECO:0007669"/>
    <property type="project" value="InterPro"/>
</dbReference>
<keyword evidence="4 10" id="KW-0479">Metal-binding</keyword>
<dbReference type="FunFam" id="3.40.1110.10:FF:000046">
    <property type="entry name" value="Copper-transporting ATPase PAA2, chloroplastic"/>
    <property type="match status" value="1"/>
</dbReference>
<dbReference type="Pfam" id="PF00403">
    <property type="entry name" value="HMA"/>
    <property type="match status" value="1"/>
</dbReference>
<dbReference type="Gene3D" id="3.40.1110.10">
    <property type="entry name" value="Calcium-transporting ATPase, cytoplasmic domain N"/>
    <property type="match status" value="1"/>
</dbReference>
<sequence>MATCLFRFPLTSQPKLCFNYTPNHAVQFIAPTKRRRNRNHHRHEILRPSFAVSSSFRTEIGSPESVLIGGQREKNDSPVLLDVTGMMCGACVSRVKNILSADDRVDSVVVNMLTETAAVNLRRIEEEPASVAESLARRLSDCGFPTKRRASSSGVTENVRKWKELVKKKEELVAKSRSRVALAWTLVALCCGSHASHIFHSLGIHIAHGRSLLEILHSSYVKGGLALGALLGPGRELLFDGLNAFKKGSPNMNSLVGFGSIAAFIISSVRFYLEFERSIPLLNPGLAWDASFFDEPVMLLGFVLLGRSLEEKARIQASSDMNELLSLISTQSRLVITSTEGSPSTDTVLCSDAICVEVPTDDIRVGDSVLVLPGETIPIDGKVISGRSVVDESMLTGESLPVFKEKGLTVSAGTINWDGPLRIEASSTGSNTVISKIVRMVEEAQSREAPVQRLADSIAGPFVYSVMTLSAATFAFWYFVGSQIFPDVLLNDMAGPEGDPLLLSLKLSVDVLDVLDKILRVVYESSDSCVSGIHCNIVDKEEEKSRVVSCPCALGLATPTAILVGTSLGKMLLLSAFSKLRQLLGARKGLLIRGGDVLERLARINYIALDKTGTLTKGKPVVSAIGSIHYGESEILRIAAAVEKTASHPIAKAIISKAESLELILPVTKRQLVEPGFGTLAEVDGHLIAVGSLEWVHERFQTKVNPSDLTNLEHILMNHSSNTASSKHSKTVVYVGREGEGIIGAIAIADTVREDAESTVMRLKQKGIKTVLLSGDREEAVATVADTVGIENDFVKASLSPQQKSRFISSLKAAGHHVAMVGDGINDAPSLAVADVGIALQNEAQENAASDAASIILLGNKISQVVDALDLAQATMAKVYQNLSWAVAYNVVAIPIAAGVLLPQFDFAMTPSLSGEQHSSTPFFSYISSGYSRSYN</sequence>
<comment type="subcellular location">
    <subcellularLocation>
        <location evidence="1">Membrane</location>
        <topology evidence="1">Multi-pass membrane protein</topology>
    </subcellularLocation>
</comment>
<dbReference type="SUPFAM" id="SSF55008">
    <property type="entry name" value="HMA, heavy metal-associated domain"/>
    <property type="match status" value="1"/>
</dbReference>
<evidence type="ECO:0000256" key="2">
    <source>
        <dbReference type="ARBA" id="ARBA00006024"/>
    </source>
</evidence>
<keyword evidence="9 10" id="KW-0472">Membrane</keyword>
<evidence type="ECO:0000256" key="6">
    <source>
        <dbReference type="ARBA" id="ARBA00022840"/>
    </source>
</evidence>
<evidence type="ECO:0000313" key="13">
    <source>
        <dbReference type="Proteomes" id="UP001374535"/>
    </source>
</evidence>
<dbReference type="SUPFAM" id="SSF81653">
    <property type="entry name" value="Calcium ATPase, transduction domain A"/>
    <property type="match status" value="1"/>
</dbReference>
<dbReference type="PROSITE" id="PS50846">
    <property type="entry name" value="HMA_2"/>
    <property type="match status" value="1"/>
</dbReference>
<dbReference type="EMBL" id="CP144699">
    <property type="protein sequence ID" value="WVZ21299.1"/>
    <property type="molecule type" value="Genomic_DNA"/>
</dbReference>
<dbReference type="SFLD" id="SFLDS00003">
    <property type="entry name" value="Haloacid_Dehalogenase"/>
    <property type="match status" value="1"/>
</dbReference>
<dbReference type="Gene3D" id="3.40.50.1000">
    <property type="entry name" value="HAD superfamily/HAD-like"/>
    <property type="match status" value="1"/>
</dbReference>
<dbReference type="FunFam" id="2.70.150.10:FF:000002">
    <property type="entry name" value="Copper-transporting ATPase 1, putative"/>
    <property type="match status" value="1"/>
</dbReference>
<dbReference type="NCBIfam" id="TIGR01494">
    <property type="entry name" value="ATPase_P-type"/>
    <property type="match status" value="2"/>
</dbReference>
<dbReference type="GO" id="GO:0055070">
    <property type="term" value="P:copper ion homeostasis"/>
    <property type="evidence" value="ECO:0007669"/>
    <property type="project" value="TreeGrafter"/>
</dbReference>
<dbReference type="NCBIfam" id="TIGR01525">
    <property type="entry name" value="ATPase-IB_hvy"/>
    <property type="match status" value="1"/>
</dbReference>
<dbReference type="Proteomes" id="UP001374535">
    <property type="component" value="Chromosome 2"/>
</dbReference>
<gene>
    <name evidence="12" type="ORF">V8G54_008621</name>
</gene>
<dbReference type="InterPro" id="IPR023214">
    <property type="entry name" value="HAD_sf"/>
</dbReference>
<dbReference type="GO" id="GO:0005524">
    <property type="term" value="F:ATP binding"/>
    <property type="evidence" value="ECO:0007669"/>
    <property type="project" value="UniProtKB-UniRule"/>
</dbReference>
<evidence type="ECO:0000256" key="7">
    <source>
        <dbReference type="ARBA" id="ARBA00022967"/>
    </source>
</evidence>
<dbReference type="PRINTS" id="PR00119">
    <property type="entry name" value="CATATPASE"/>
</dbReference>
<dbReference type="Pfam" id="PF00122">
    <property type="entry name" value="E1-E2_ATPase"/>
    <property type="match status" value="1"/>
</dbReference>
<organism evidence="12 13">
    <name type="scientific">Vigna mungo</name>
    <name type="common">Black gram</name>
    <name type="synonym">Phaseolus mungo</name>
    <dbReference type="NCBI Taxonomy" id="3915"/>
    <lineage>
        <taxon>Eukaryota</taxon>
        <taxon>Viridiplantae</taxon>
        <taxon>Streptophyta</taxon>
        <taxon>Embryophyta</taxon>
        <taxon>Tracheophyta</taxon>
        <taxon>Spermatophyta</taxon>
        <taxon>Magnoliopsida</taxon>
        <taxon>eudicotyledons</taxon>
        <taxon>Gunneridae</taxon>
        <taxon>Pentapetalae</taxon>
        <taxon>rosids</taxon>
        <taxon>fabids</taxon>
        <taxon>Fabales</taxon>
        <taxon>Fabaceae</taxon>
        <taxon>Papilionoideae</taxon>
        <taxon>50 kb inversion clade</taxon>
        <taxon>NPAAA clade</taxon>
        <taxon>indigoferoid/millettioid clade</taxon>
        <taxon>Phaseoleae</taxon>
        <taxon>Vigna</taxon>
    </lineage>
</organism>
<accession>A0AAQ3P3U3</accession>
<keyword evidence="6 10" id="KW-0067">ATP-binding</keyword>
<dbReference type="InterPro" id="IPR044492">
    <property type="entry name" value="P_typ_ATPase_HD_dom"/>
</dbReference>
<dbReference type="InterPro" id="IPR027256">
    <property type="entry name" value="P-typ_ATPase_IB"/>
</dbReference>
<dbReference type="GO" id="GO:0016020">
    <property type="term" value="C:membrane"/>
    <property type="evidence" value="ECO:0007669"/>
    <property type="project" value="UniProtKB-SubCell"/>
</dbReference>
<evidence type="ECO:0000313" key="12">
    <source>
        <dbReference type="EMBL" id="WVZ21299.1"/>
    </source>
</evidence>
<dbReference type="InterPro" id="IPR036163">
    <property type="entry name" value="HMA_dom_sf"/>
</dbReference>
<comment type="similarity">
    <text evidence="2 10">Belongs to the cation transport ATPase (P-type) (TC 3.A.3) family. Type IB subfamily.</text>
</comment>
<dbReference type="PROSITE" id="PS00154">
    <property type="entry name" value="ATPASE_E1_E2"/>
    <property type="match status" value="1"/>
</dbReference>
<keyword evidence="8" id="KW-1133">Transmembrane helix</keyword>